<dbReference type="STRING" id="575540.Isop_0400"/>
<evidence type="ECO:0000313" key="5">
    <source>
        <dbReference type="Proteomes" id="UP000008631"/>
    </source>
</evidence>
<feature type="region of interest" description="Disordered" evidence="2">
    <location>
        <begin position="1"/>
        <end position="41"/>
    </location>
</feature>
<evidence type="ECO:0000259" key="3">
    <source>
        <dbReference type="Pfam" id="PF13205"/>
    </source>
</evidence>
<dbReference type="GO" id="GO:0004553">
    <property type="term" value="F:hydrolase activity, hydrolyzing O-glycosyl compounds"/>
    <property type="evidence" value="ECO:0007669"/>
    <property type="project" value="InterPro"/>
</dbReference>
<dbReference type="KEGG" id="ipa:Isop_0400"/>
<dbReference type="InterPro" id="IPR014755">
    <property type="entry name" value="Cu-Rt/internalin_Ig-like"/>
</dbReference>
<sequence>MGGQPRETSDQRDWNDQQPGDTPQSERALAGRHPIRRRPARRSEIRVESLENRQLLTDGIFARLTGAITPTQRVDVRPFTVSPDDFAFPAATGGPVLMTVTIVATGNRSLDPAAVRIVPTGGSPAPQILAQRQDNPASPNSRIGRSATATVALAPGSYELQVRADRNTSGPYAALFRLAGDVNGDFQVNQIDQNAYNQQLQRRAPQRPPANFDLNLDGRLTLADSKIAALNLFSSTRIRPVSFLTLGVAREFDPNGDGIVTDGRIVLTGVTQPGSTVRLDQGDDGIFDQTTIADATGRYGFTVDLPFGATNFRVETRDAFGQRFVSDLQVRRIPDLTPPTIQILSPAQNIQVSQNVTIVGRVSDNLTVASAIRVEAQINVGPFLTVPVEADGTFRLTTGLPLDGSADGLQIITFRAIDGSGNVSETAVYRFNLQTDSPTGQLVNPDLIYSARPTLEIRFSRPMAPAAFLPENYFLLVTAGIEAGRIVPIRNAVAGPQGDSVFLIPEPPLTAEFYQIIPTGLVTDLAGNRVRLIDALGNPLDGLPFRVDPIIPVLQTVDISNAVNPVQPSFDLTFSEAMGEGAFVTGGYVVTIEGGPNSGQVVPLREVINLNQFDRRTARLVFERPPADGSYRITLTRRVTDLAGNVIDVGQPRIVTLELRNPTASINVPPLLNEPVTSIQVRFSEPMSNFTFNAVNYQLRIVGGPNDGQVVPLASVARFDAQSLSIIPASPLLNQRYRLILGPGITDLAGKPLDPPTTFDFVPDTIRPRASLAISGTQTQSISSFDVLFSEPMADSAFERLQYELFVLEGPGQGLPAPIFSVTRISPQTARINLAAPLANGRFRLFLGLGVTDLAGNVAVSEGFLEFAVDSTRPTAALSVSGVSAGTLSFLDVTFSEPMGLTAFQPQSYTLTFLGGPAITGLTVVQLDPRTVRLIPPQPLTDGNFRLTLDANLTDRVGNALIGQRVFEFSVRAVAPTATVSPMNALPDGAVNAVAVTYSRAMNPAAFQASVYQLIGPDGRSLPIRQVERINGSTARVGFDPLAPGTYFLRIDGPVADSGGIALVEPRLFSFVAPTSPQQAPPPFALASTTGGVSTLIDSLDLLFSQPMSAAAFEPASYQLVRLETRPTVPPIVEELPIGVAAVERLSPTQARLIFTGTLPNGTYRLRASEAVVDLASPARPLVTRDFPFDVAVVGGADVIPPRVETILPVNPVISNGLVSFDLVFSEVVSLGAFDIANYRLQVRTGFDAQNRPIFQDLPIASIESVGGPGASVSVARITPRVPLTNSDEYRLVIDASRVDPITGEVLEFRTPSRIRDLAGNPLEGERIRPLLVRPINPDDLVPPRATIDLPAIVVNDLRDIEVFYDEPMAGAAFTAAGYRLVRTDGQPLQPGLTVTVQFLDAARARVSFSEALVDGPYQLRIQPEVTDLAGNPVTAPTVFGFEVRRQAPTLANVLVGTQTVPDGGVATLASNTIDLRFNQRMGLSAFQSASYVLTRLDNGQTIPAVSVVQADGDATARLVFANALPNAPYELTLLPSVVNAVGAPVTTTSFRFTVNATGGSTSSPIATLSRPAPNRIELAYSVEMAATAFLVSSYTLTNALGNVVPIALATRFDAQTVRLVLPANLTPGNYTLAISPTVVDRNGQPVAVGSRLLTFTV</sequence>
<organism evidence="4 5">
    <name type="scientific">Isosphaera pallida (strain ATCC 43644 / DSM 9630 / IS1B)</name>
    <dbReference type="NCBI Taxonomy" id="575540"/>
    <lineage>
        <taxon>Bacteria</taxon>
        <taxon>Pseudomonadati</taxon>
        <taxon>Planctomycetota</taxon>
        <taxon>Planctomycetia</taxon>
        <taxon>Isosphaerales</taxon>
        <taxon>Isosphaeraceae</taxon>
        <taxon>Isosphaera</taxon>
    </lineage>
</organism>
<dbReference type="Gene3D" id="1.10.1330.10">
    <property type="entry name" value="Dockerin domain"/>
    <property type="match status" value="1"/>
</dbReference>
<feature type="compositionally biased region" description="Polar residues" evidence="2">
    <location>
        <begin position="16"/>
        <end position="25"/>
    </location>
</feature>
<feature type="domain" description="SbsA Ig-like" evidence="3">
    <location>
        <begin position="676"/>
        <end position="761"/>
    </location>
</feature>
<dbReference type="Pfam" id="PF00404">
    <property type="entry name" value="Dockerin_1"/>
    <property type="match status" value="1"/>
</dbReference>
<evidence type="ECO:0000313" key="4">
    <source>
        <dbReference type="EMBL" id="ADV60995.1"/>
    </source>
</evidence>
<evidence type="ECO:0000256" key="1">
    <source>
        <dbReference type="ARBA" id="ARBA00022729"/>
    </source>
</evidence>
<accession>E8QYL9</accession>
<dbReference type="HOGENOM" id="CLU_242218_0_0_0"/>
<name>E8QYL9_ISOPI</name>
<dbReference type="InterPro" id="IPR002105">
    <property type="entry name" value="Dockerin_1_rpt"/>
</dbReference>
<evidence type="ECO:0000256" key="2">
    <source>
        <dbReference type="SAM" id="MobiDB-lite"/>
    </source>
</evidence>
<dbReference type="InterPro" id="IPR036439">
    <property type="entry name" value="Dockerin_dom_sf"/>
</dbReference>
<dbReference type="InParanoid" id="E8QYL9"/>
<dbReference type="Proteomes" id="UP000008631">
    <property type="component" value="Chromosome"/>
</dbReference>
<dbReference type="Gene3D" id="2.60.40.10">
    <property type="entry name" value="Immunoglobulins"/>
    <property type="match status" value="1"/>
</dbReference>
<dbReference type="RefSeq" id="WP_013563284.1">
    <property type="nucleotide sequence ID" value="NC_014962.1"/>
</dbReference>
<dbReference type="Gene3D" id="2.60.40.1220">
    <property type="match status" value="2"/>
</dbReference>
<dbReference type="Pfam" id="PF13205">
    <property type="entry name" value="Big_5"/>
    <property type="match status" value="1"/>
</dbReference>
<reference evidence="4 5" key="2">
    <citation type="journal article" date="2011" name="Stand. Genomic Sci.">
        <title>Complete genome sequence of Isosphaera pallida type strain (IS1B).</title>
        <authorList>
            <consortium name="US DOE Joint Genome Institute (JGI-PGF)"/>
            <person name="Goker M."/>
            <person name="Cleland D."/>
            <person name="Saunders E."/>
            <person name="Lapidus A."/>
            <person name="Nolan M."/>
            <person name="Lucas S."/>
            <person name="Hammon N."/>
            <person name="Deshpande S."/>
            <person name="Cheng J.F."/>
            <person name="Tapia R."/>
            <person name="Han C."/>
            <person name="Goodwin L."/>
            <person name="Pitluck S."/>
            <person name="Liolios K."/>
            <person name="Pagani I."/>
            <person name="Ivanova N."/>
            <person name="Mavromatis K."/>
            <person name="Pati A."/>
            <person name="Chen A."/>
            <person name="Palaniappan K."/>
            <person name="Land M."/>
            <person name="Hauser L."/>
            <person name="Chang Y.J."/>
            <person name="Jeffries C.D."/>
            <person name="Detter J.C."/>
            <person name="Beck B."/>
            <person name="Woyke T."/>
            <person name="Bristow J."/>
            <person name="Eisen J.A."/>
            <person name="Markowitz V."/>
            <person name="Hugenholtz P."/>
            <person name="Kyrpides N.C."/>
            <person name="Klenk H.P."/>
        </authorList>
    </citation>
    <scope>NUCLEOTIDE SEQUENCE [LARGE SCALE GENOMIC DNA]</scope>
    <source>
        <strain evidence="5">ATCC 43644 / DSM 9630 / IS1B</strain>
    </source>
</reference>
<proteinExistence type="predicted"/>
<dbReference type="InterPro" id="IPR032812">
    <property type="entry name" value="SbsA_Ig"/>
</dbReference>
<dbReference type="OrthoDB" id="232855at2"/>
<dbReference type="EMBL" id="CP002353">
    <property type="protein sequence ID" value="ADV60995.1"/>
    <property type="molecule type" value="Genomic_DNA"/>
</dbReference>
<keyword evidence="5" id="KW-1185">Reference proteome</keyword>
<dbReference type="InterPro" id="IPR013783">
    <property type="entry name" value="Ig-like_fold"/>
</dbReference>
<reference key="1">
    <citation type="submission" date="2010-11" db="EMBL/GenBank/DDBJ databases">
        <title>The complete sequence of chromosome of Isophaera pallida ATCC 43644.</title>
        <authorList>
            <consortium name="US DOE Joint Genome Institute (JGI-PGF)"/>
            <person name="Lucas S."/>
            <person name="Copeland A."/>
            <person name="Lapidus A."/>
            <person name="Bruce D."/>
            <person name="Goodwin L."/>
            <person name="Pitluck S."/>
            <person name="Kyrpides N."/>
            <person name="Mavromatis K."/>
            <person name="Pagani I."/>
            <person name="Ivanova N."/>
            <person name="Saunders E."/>
            <person name="Brettin T."/>
            <person name="Detter J.C."/>
            <person name="Han C."/>
            <person name="Tapia R."/>
            <person name="Land M."/>
            <person name="Hauser L."/>
            <person name="Markowitz V."/>
            <person name="Cheng J.-F."/>
            <person name="Hugenholtz P."/>
            <person name="Woyke T."/>
            <person name="Wu D."/>
            <person name="Eisen J.A."/>
        </authorList>
    </citation>
    <scope>NUCLEOTIDE SEQUENCE</scope>
    <source>
        <strain>ATCC 43644</strain>
    </source>
</reference>
<dbReference type="SUPFAM" id="SSF63446">
    <property type="entry name" value="Type I dockerin domain"/>
    <property type="match status" value="1"/>
</dbReference>
<gene>
    <name evidence="4" type="ordered locus">Isop_0400</name>
</gene>
<keyword evidence="1" id="KW-0732">Signal</keyword>
<protein>
    <recommendedName>
        <fullName evidence="3">SbsA Ig-like domain-containing protein</fullName>
    </recommendedName>
</protein>
<dbReference type="eggNOG" id="COG0671">
    <property type="taxonomic scope" value="Bacteria"/>
</dbReference>
<dbReference type="GO" id="GO:0000272">
    <property type="term" value="P:polysaccharide catabolic process"/>
    <property type="evidence" value="ECO:0007669"/>
    <property type="project" value="InterPro"/>
</dbReference>